<dbReference type="PANTHER" id="PTHR13255">
    <property type="entry name" value="ATAXIN-10"/>
    <property type="match status" value="1"/>
</dbReference>
<feature type="domain" description="Ataxin-10" evidence="4">
    <location>
        <begin position="496"/>
        <end position="588"/>
    </location>
</feature>
<dbReference type="GO" id="GO:0051301">
    <property type="term" value="P:cell division"/>
    <property type="evidence" value="ECO:0007669"/>
    <property type="project" value="UniProtKB-KW"/>
</dbReference>
<dbReference type="Proteomes" id="UP000654075">
    <property type="component" value="Unassembled WGS sequence"/>
</dbReference>
<proteinExistence type="predicted"/>
<evidence type="ECO:0000313" key="6">
    <source>
        <dbReference type="Proteomes" id="UP000654075"/>
    </source>
</evidence>
<gene>
    <name evidence="5" type="ORF">PGLA1383_LOCUS57782</name>
</gene>
<feature type="region of interest" description="Disordered" evidence="3">
    <location>
        <begin position="572"/>
        <end position="593"/>
    </location>
</feature>
<name>A0A813I0G8_POLGL</name>
<evidence type="ECO:0000256" key="3">
    <source>
        <dbReference type="SAM" id="MobiDB-lite"/>
    </source>
</evidence>
<protein>
    <recommendedName>
        <fullName evidence="4">Ataxin-10 domain-containing protein</fullName>
    </recommendedName>
</protein>
<keyword evidence="2" id="KW-0131">Cell cycle</keyword>
<reference evidence="5" key="1">
    <citation type="submission" date="2021-02" db="EMBL/GenBank/DDBJ databases">
        <authorList>
            <person name="Dougan E. K."/>
            <person name="Rhodes N."/>
            <person name="Thang M."/>
            <person name="Chan C."/>
        </authorList>
    </citation>
    <scope>NUCLEOTIDE SEQUENCE</scope>
</reference>
<evidence type="ECO:0000259" key="4">
    <source>
        <dbReference type="Pfam" id="PF09759"/>
    </source>
</evidence>
<dbReference type="OrthoDB" id="444934at2759"/>
<dbReference type="GO" id="GO:0005829">
    <property type="term" value="C:cytosol"/>
    <property type="evidence" value="ECO:0007669"/>
    <property type="project" value="TreeGrafter"/>
</dbReference>
<keyword evidence="1" id="KW-0132">Cell division</keyword>
<accession>A0A813I0G8</accession>
<evidence type="ECO:0000256" key="1">
    <source>
        <dbReference type="ARBA" id="ARBA00022618"/>
    </source>
</evidence>
<dbReference type="Pfam" id="PF09759">
    <property type="entry name" value="Atx10homo_assoc"/>
    <property type="match status" value="1"/>
</dbReference>
<evidence type="ECO:0000256" key="2">
    <source>
        <dbReference type="ARBA" id="ARBA00023306"/>
    </source>
</evidence>
<dbReference type="EMBL" id="CAJNNV010033357">
    <property type="protein sequence ID" value="CAE8643439.1"/>
    <property type="molecule type" value="Genomic_DNA"/>
</dbReference>
<organism evidence="5 6">
    <name type="scientific">Polarella glacialis</name>
    <name type="common">Dinoflagellate</name>
    <dbReference type="NCBI Taxonomy" id="89957"/>
    <lineage>
        <taxon>Eukaryota</taxon>
        <taxon>Sar</taxon>
        <taxon>Alveolata</taxon>
        <taxon>Dinophyceae</taxon>
        <taxon>Suessiales</taxon>
        <taxon>Suessiaceae</taxon>
        <taxon>Polarella</taxon>
    </lineage>
</organism>
<dbReference type="InterPro" id="IPR019156">
    <property type="entry name" value="Ataxin-10_domain"/>
</dbReference>
<dbReference type="InterPro" id="IPR051374">
    <property type="entry name" value="Ataxin-10/CTR86_families"/>
</dbReference>
<dbReference type="PANTHER" id="PTHR13255:SF0">
    <property type="entry name" value="ATAXIN-10"/>
    <property type="match status" value="1"/>
</dbReference>
<dbReference type="AlphaFoldDB" id="A0A813I0G8"/>
<keyword evidence="6" id="KW-1185">Reference proteome</keyword>
<sequence length="606" mass="63665">MIQWLVFGWRSVQENILEVPKQCRLGIFVPEDPISRTDFGSTNHAAVYRSRARWWRRGLVERLAVQARADLAAPGGERGAAWCEAVPSFIANVLAGNPELRSEALDALFPSGLAAVLALCWRRPDLAFVLMQNLFAVPAGSCPGSNHPARKLVESAEGHFVLYLLLSLLWSVGADGDEAPRGGASEASSAKAREWASIFFFDLWAAGIFAPAYRGVQRMGAAQLHSFLCAVASVPGWGALRINDGSAAATASSASALESFGRLMGRLCSQREALGLLWHTVHGLLAGPEAAADAGGSSLGGGSQGSEAARLASALLCDSDFVDLAAEEMVASLAVLAGAWQLDWSPAPVTAEACAALGIDPVDLELLQLAPREDKDNCQLRQAETTTKAPAWGDSAAGGEAIEATKARAVADGNGFFRELLLTAIELAAIPRAAGSMLPPRLVGVYLSGNVSLIAALHHLRFGAAAVAVTGTKLPARQASASAVEAAKACNLVLQLRLCGNVLYDSDRARDFLLLSGGLPALLSHCYADPELPLLREAGVFAVRNLTKHSEEVRQAVRELLAERRSVASAAVADASQASEGDDDGQLTSRSAAQSLLPSIDESAIL</sequence>
<dbReference type="Gene3D" id="1.25.10.10">
    <property type="entry name" value="Leucine-rich Repeat Variant"/>
    <property type="match status" value="1"/>
</dbReference>
<evidence type="ECO:0000313" key="5">
    <source>
        <dbReference type="EMBL" id="CAE8643439.1"/>
    </source>
</evidence>
<comment type="caution">
    <text evidence="5">The sequence shown here is derived from an EMBL/GenBank/DDBJ whole genome shotgun (WGS) entry which is preliminary data.</text>
</comment>
<dbReference type="InterPro" id="IPR011989">
    <property type="entry name" value="ARM-like"/>
</dbReference>